<dbReference type="EMBL" id="BLLK01000069">
    <property type="protein sequence ID" value="GFH59704.1"/>
    <property type="molecule type" value="Genomic_DNA"/>
</dbReference>
<evidence type="ECO:0000256" key="2">
    <source>
        <dbReference type="SAM" id="SignalP"/>
    </source>
</evidence>
<reference evidence="3 4" key="1">
    <citation type="journal article" date="2021" name="Sci. Rep.">
        <title>The genome of the diatom Chaetoceros tenuissimus carries an ancient integrated fragment of an extant virus.</title>
        <authorList>
            <person name="Hongo Y."/>
            <person name="Kimura K."/>
            <person name="Takaki Y."/>
            <person name="Yoshida Y."/>
            <person name="Baba S."/>
            <person name="Kobayashi G."/>
            <person name="Nagasaki K."/>
            <person name="Hano T."/>
            <person name="Tomaru Y."/>
        </authorList>
    </citation>
    <scope>NUCLEOTIDE SEQUENCE [LARGE SCALE GENOMIC DNA]</scope>
    <source>
        <strain evidence="3 4">NIES-3715</strain>
    </source>
</reference>
<evidence type="ECO:0000256" key="1">
    <source>
        <dbReference type="SAM" id="Phobius"/>
    </source>
</evidence>
<sequence>MNMLRSLLFFACLFVLGMDVAQGFSVRPSIPSSLTHDTSYRNLSSMSTTALNVWGKPNNKKSDPLKSEISDKRKKQLGIVDEREYDLELALETNTDPLITKIIAGSFILVVIGLLVAGIVVPTLTDYGDGVCNPIRTGGRC</sequence>
<feature type="transmembrane region" description="Helical" evidence="1">
    <location>
        <begin position="98"/>
        <end position="121"/>
    </location>
</feature>
<dbReference type="AlphaFoldDB" id="A0AAD3HE03"/>
<keyword evidence="1" id="KW-1133">Transmembrane helix</keyword>
<dbReference type="Proteomes" id="UP001054902">
    <property type="component" value="Unassembled WGS sequence"/>
</dbReference>
<protein>
    <submittedName>
        <fullName evidence="3">Uncharacterized protein</fullName>
    </submittedName>
</protein>
<keyword evidence="1" id="KW-0812">Transmembrane</keyword>
<keyword evidence="1" id="KW-0472">Membrane</keyword>
<comment type="caution">
    <text evidence="3">The sequence shown here is derived from an EMBL/GenBank/DDBJ whole genome shotgun (WGS) entry which is preliminary data.</text>
</comment>
<organism evidence="3 4">
    <name type="scientific">Chaetoceros tenuissimus</name>
    <dbReference type="NCBI Taxonomy" id="426638"/>
    <lineage>
        <taxon>Eukaryota</taxon>
        <taxon>Sar</taxon>
        <taxon>Stramenopiles</taxon>
        <taxon>Ochrophyta</taxon>
        <taxon>Bacillariophyta</taxon>
        <taxon>Coscinodiscophyceae</taxon>
        <taxon>Chaetocerotophycidae</taxon>
        <taxon>Chaetocerotales</taxon>
        <taxon>Chaetocerotaceae</taxon>
        <taxon>Chaetoceros</taxon>
    </lineage>
</organism>
<proteinExistence type="predicted"/>
<keyword evidence="4" id="KW-1185">Reference proteome</keyword>
<evidence type="ECO:0000313" key="3">
    <source>
        <dbReference type="EMBL" id="GFH59704.1"/>
    </source>
</evidence>
<name>A0AAD3HE03_9STRA</name>
<accession>A0AAD3HE03</accession>
<evidence type="ECO:0000313" key="4">
    <source>
        <dbReference type="Proteomes" id="UP001054902"/>
    </source>
</evidence>
<feature type="signal peptide" evidence="2">
    <location>
        <begin position="1"/>
        <end position="23"/>
    </location>
</feature>
<feature type="chain" id="PRO_5042176762" evidence="2">
    <location>
        <begin position="24"/>
        <end position="141"/>
    </location>
</feature>
<gene>
    <name evidence="3" type="ORF">CTEN210_16180</name>
</gene>
<keyword evidence="2" id="KW-0732">Signal</keyword>